<keyword evidence="2 5" id="KW-0547">Nucleotide-binding</keyword>
<dbReference type="InterPro" id="IPR014729">
    <property type="entry name" value="Rossmann-like_a/b/a_fold"/>
</dbReference>
<proteinExistence type="inferred from homology"/>
<keyword evidence="1 5" id="KW-0436">Ligase</keyword>
<keyword evidence="5" id="KW-0648">Protein biosynthesis</keyword>
<gene>
    <name evidence="7" type="ORF">V8P97_00930</name>
</gene>
<dbReference type="PROSITE" id="PS00178">
    <property type="entry name" value="AA_TRNA_LIGASE_I"/>
    <property type="match status" value="1"/>
</dbReference>
<keyword evidence="3 5" id="KW-0067">ATP-binding</keyword>
<dbReference type="PANTHER" id="PTHR43311:SF1">
    <property type="entry name" value="GLUTAMYL-Q TRNA(ASP) SYNTHETASE"/>
    <property type="match status" value="1"/>
</dbReference>
<evidence type="ECO:0000313" key="8">
    <source>
        <dbReference type="Proteomes" id="UP001373159"/>
    </source>
</evidence>
<keyword evidence="8" id="KW-1185">Reference proteome</keyword>
<dbReference type="Gene3D" id="3.40.50.620">
    <property type="entry name" value="HUPs"/>
    <property type="match status" value="1"/>
</dbReference>
<dbReference type="InterPro" id="IPR020058">
    <property type="entry name" value="Glu/Gln-tRNA-synth_Ib_cat-dom"/>
</dbReference>
<evidence type="ECO:0000256" key="3">
    <source>
        <dbReference type="ARBA" id="ARBA00022840"/>
    </source>
</evidence>
<feature type="domain" description="Glutamyl/glutaminyl-tRNA synthetase class Ib catalytic" evidence="6">
    <location>
        <begin position="112"/>
        <end position="292"/>
    </location>
</feature>
<dbReference type="InterPro" id="IPR049940">
    <property type="entry name" value="GluQ/Sye"/>
</dbReference>
<dbReference type="PANTHER" id="PTHR43311">
    <property type="entry name" value="GLUTAMATE--TRNA LIGASE"/>
    <property type="match status" value="1"/>
</dbReference>
<dbReference type="RefSeq" id="WP_340468582.1">
    <property type="nucleotide sequence ID" value="NZ_JBANBB010000001.1"/>
</dbReference>
<accession>A0ABU8ZLC1</accession>
<sequence length="336" mass="37292">MAPSPTGRMHLGNVYACLAAWLAVRSQGRRGRVILRIEDIDGPRVVKDADRWIMDDLAWLGLDWDGPVAYQSRRGAVYRHALEVLKGQTLGGRMLDDHAWPDTPEGDQPLVYPCFCSRADIRAASAPNEGDGFTIYPGTCRGLPYDLVRFRLESGNRHSLRIAVPADPGDPGAVCRFHDLVFGDRVYTLPRDLGDVVIQRSDGLMSYQLAVTVDDLDMGVNQVVRGRDLLRSTAIQSWIRERLDRDAGPVQYAHLPLIDGADGRRMSKRYGSLDLGTLRARGWSPERVIGICACLLGLLPHPEPVAAADLVDGFTWKALRRDLADRRLDEAGLEMD</sequence>
<protein>
    <submittedName>
        <fullName evidence="7">Glutamate--tRNA ligase family protein</fullName>
    </submittedName>
</protein>
<organism evidence="7 8">
    <name type="scientific">Bifidobacterium favimelis</name>
    <dbReference type="NCBI Taxonomy" id="3122979"/>
    <lineage>
        <taxon>Bacteria</taxon>
        <taxon>Bacillati</taxon>
        <taxon>Actinomycetota</taxon>
        <taxon>Actinomycetes</taxon>
        <taxon>Bifidobacteriales</taxon>
        <taxon>Bifidobacteriaceae</taxon>
        <taxon>Bifidobacterium</taxon>
    </lineage>
</organism>
<keyword evidence="4 5" id="KW-0030">Aminoacyl-tRNA synthetase</keyword>
<evidence type="ECO:0000313" key="7">
    <source>
        <dbReference type="EMBL" id="MEK0306043.1"/>
    </source>
</evidence>
<dbReference type="GO" id="GO:0016874">
    <property type="term" value="F:ligase activity"/>
    <property type="evidence" value="ECO:0007669"/>
    <property type="project" value="UniProtKB-KW"/>
</dbReference>
<name>A0ABU8ZLC1_9BIFI</name>
<comment type="similarity">
    <text evidence="5">Belongs to the class-I aminoacyl-tRNA synthetase family.</text>
</comment>
<dbReference type="Proteomes" id="UP001373159">
    <property type="component" value="Unassembled WGS sequence"/>
</dbReference>
<dbReference type="SUPFAM" id="SSF52374">
    <property type="entry name" value="Nucleotidylyl transferase"/>
    <property type="match status" value="1"/>
</dbReference>
<reference evidence="7 8" key="1">
    <citation type="submission" date="2024-02" db="EMBL/GenBank/DDBJ databases">
        <title>Bifidobacterium honeyensis sp. nov., isolated from the comb honey.</title>
        <authorList>
            <person name="Liu W."/>
            <person name="Li Y."/>
        </authorList>
    </citation>
    <scope>NUCLEOTIDE SEQUENCE [LARGE SCALE GENOMIC DNA]</scope>
    <source>
        <strain evidence="7 8">IMAU50988</strain>
    </source>
</reference>
<evidence type="ECO:0000259" key="6">
    <source>
        <dbReference type="Pfam" id="PF00749"/>
    </source>
</evidence>
<dbReference type="InterPro" id="IPR001412">
    <property type="entry name" value="aa-tRNA-synth_I_CS"/>
</dbReference>
<comment type="caution">
    <text evidence="7">The sequence shown here is derived from an EMBL/GenBank/DDBJ whole genome shotgun (WGS) entry which is preliminary data.</text>
</comment>
<feature type="domain" description="Glutamyl/glutaminyl-tRNA synthetase class Ib catalytic" evidence="6">
    <location>
        <begin position="2"/>
        <end position="84"/>
    </location>
</feature>
<dbReference type="EMBL" id="JBANBB010000001">
    <property type="protein sequence ID" value="MEK0306043.1"/>
    <property type="molecule type" value="Genomic_DNA"/>
</dbReference>
<dbReference type="Pfam" id="PF00749">
    <property type="entry name" value="tRNA-synt_1c"/>
    <property type="match status" value="2"/>
</dbReference>
<evidence type="ECO:0000256" key="4">
    <source>
        <dbReference type="ARBA" id="ARBA00023146"/>
    </source>
</evidence>
<evidence type="ECO:0000256" key="5">
    <source>
        <dbReference type="RuleBase" id="RU363037"/>
    </source>
</evidence>
<evidence type="ECO:0000256" key="1">
    <source>
        <dbReference type="ARBA" id="ARBA00022598"/>
    </source>
</evidence>
<evidence type="ECO:0000256" key="2">
    <source>
        <dbReference type="ARBA" id="ARBA00022741"/>
    </source>
</evidence>